<dbReference type="InterPro" id="IPR042174">
    <property type="entry name" value="RecF_2"/>
</dbReference>
<keyword evidence="8 13" id="KW-0067">ATP-binding</keyword>
<evidence type="ECO:0000256" key="8">
    <source>
        <dbReference type="ARBA" id="ARBA00022840"/>
    </source>
</evidence>
<dbReference type="KEGG" id="ido:I598_2504"/>
<evidence type="ECO:0000256" key="7">
    <source>
        <dbReference type="ARBA" id="ARBA00022763"/>
    </source>
</evidence>
<evidence type="ECO:0000256" key="11">
    <source>
        <dbReference type="ARBA" id="ARBA00023236"/>
    </source>
</evidence>
<dbReference type="NCBIfam" id="TIGR00611">
    <property type="entry name" value="recf"/>
    <property type="match status" value="1"/>
</dbReference>
<evidence type="ECO:0000313" key="16">
    <source>
        <dbReference type="EMBL" id="ANC32038.1"/>
    </source>
</evidence>
<feature type="domain" description="RecF/RecN/SMC N-terminal" evidence="15">
    <location>
        <begin position="2"/>
        <end position="366"/>
    </location>
</feature>
<dbReference type="InterPro" id="IPR018078">
    <property type="entry name" value="DNA-binding_RecF_CS"/>
</dbReference>
<sequence length="390" mass="42073">MYVSHLSLLDFRSYESADVELEPGPNAFVGRNGRGKTNLVEAVGYVATLGSHRVANDAPLIRAGAQRAVVRARVVRGDRASTLELEITAGKANRARINRGQLGRARDVLGILRTVLFAPEDLALVKGDPDGRRRFLDQLVVQLLPRAAGVHADYERVLRQRSALLKSLRGHRAAGRSPDLATLEVWDARAAQLGAQVLAWRTSLVRSMAPLVADAYAQVSDSDGEAVVEYRSAVVDGADATDVGALEKAMLAAVQERRDAEVERGQSLVGPHRDDLALTLGGLPAKGYASHGESWSFALALRLASFRLLGGADDLTGSSAFWDPDHGSDADPVLILDDVFAELDVRRRERLAELVLPARQVLVTAAVPQDVPELLTGARFEVTPGQVRRV</sequence>
<dbReference type="STRING" id="1300344.I598_2504"/>
<keyword evidence="9 13" id="KW-0238">DNA-binding</keyword>
<keyword evidence="7 13" id="KW-0227">DNA damage</keyword>
<comment type="similarity">
    <text evidence="2 13 14">Belongs to the RecF family.</text>
</comment>
<name>A0A161I8I3_9MICO</name>
<evidence type="ECO:0000256" key="9">
    <source>
        <dbReference type="ARBA" id="ARBA00023125"/>
    </source>
</evidence>
<dbReference type="GO" id="GO:0000731">
    <property type="term" value="P:DNA synthesis involved in DNA repair"/>
    <property type="evidence" value="ECO:0007669"/>
    <property type="project" value="TreeGrafter"/>
</dbReference>
<keyword evidence="17" id="KW-1185">Reference proteome</keyword>
<dbReference type="AlphaFoldDB" id="A0A161I8I3"/>
<dbReference type="PATRIC" id="fig|1300344.3.peg.2511"/>
<evidence type="ECO:0000259" key="15">
    <source>
        <dbReference type="Pfam" id="PF02463"/>
    </source>
</evidence>
<keyword evidence="6 13" id="KW-0547">Nucleotide-binding</keyword>
<comment type="function">
    <text evidence="12 13 14">The RecF protein is involved in DNA metabolism; it is required for DNA replication and normal SOS inducibility. RecF binds preferentially to single-stranded, linear DNA. It also seems to bind ATP.</text>
</comment>
<dbReference type="Gene3D" id="3.40.50.300">
    <property type="entry name" value="P-loop containing nucleotide triphosphate hydrolases"/>
    <property type="match status" value="1"/>
</dbReference>
<evidence type="ECO:0000256" key="5">
    <source>
        <dbReference type="ARBA" id="ARBA00022705"/>
    </source>
</evidence>
<dbReference type="SUPFAM" id="SSF52540">
    <property type="entry name" value="P-loop containing nucleoside triphosphate hydrolases"/>
    <property type="match status" value="1"/>
</dbReference>
<evidence type="ECO:0000313" key="17">
    <source>
        <dbReference type="Proteomes" id="UP000076794"/>
    </source>
</evidence>
<dbReference type="PANTHER" id="PTHR32182">
    <property type="entry name" value="DNA REPLICATION AND REPAIR PROTEIN RECF"/>
    <property type="match status" value="1"/>
</dbReference>
<dbReference type="InterPro" id="IPR027417">
    <property type="entry name" value="P-loop_NTPase"/>
</dbReference>
<evidence type="ECO:0000256" key="14">
    <source>
        <dbReference type="RuleBase" id="RU000578"/>
    </source>
</evidence>
<keyword evidence="5 13" id="KW-0235">DNA replication</keyword>
<dbReference type="HAMAP" id="MF_00365">
    <property type="entry name" value="RecF"/>
    <property type="match status" value="1"/>
</dbReference>
<feature type="binding site" evidence="13">
    <location>
        <begin position="30"/>
        <end position="37"/>
    </location>
    <ligand>
        <name>ATP</name>
        <dbReference type="ChEBI" id="CHEBI:30616"/>
    </ligand>
</feature>
<keyword evidence="11 13" id="KW-0742">SOS response</keyword>
<dbReference type="PROSITE" id="PS00617">
    <property type="entry name" value="RECF_1"/>
    <property type="match status" value="1"/>
</dbReference>
<comment type="subcellular location">
    <subcellularLocation>
        <location evidence="1 13 14">Cytoplasm</location>
    </subcellularLocation>
</comment>
<dbReference type="Proteomes" id="UP000076794">
    <property type="component" value="Chromosome"/>
</dbReference>
<dbReference type="GO" id="GO:0005524">
    <property type="term" value="F:ATP binding"/>
    <property type="evidence" value="ECO:0007669"/>
    <property type="project" value="UniProtKB-UniRule"/>
</dbReference>
<dbReference type="PANTHER" id="PTHR32182:SF0">
    <property type="entry name" value="DNA REPLICATION AND REPAIR PROTEIN RECF"/>
    <property type="match status" value="1"/>
</dbReference>
<dbReference type="GO" id="GO:0006302">
    <property type="term" value="P:double-strand break repair"/>
    <property type="evidence" value="ECO:0007669"/>
    <property type="project" value="TreeGrafter"/>
</dbReference>
<dbReference type="InterPro" id="IPR003395">
    <property type="entry name" value="RecF/RecN/SMC_N"/>
</dbReference>
<dbReference type="EMBL" id="CP014209">
    <property type="protein sequence ID" value="ANC32038.1"/>
    <property type="molecule type" value="Genomic_DNA"/>
</dbReference>
<protein>
    <recommendedName>
        <fullName evidence="3 13">DNA replication and repair protein RecF</fullName>
    </recommendedName>
</protein>
<dbReference type="Gene3D" id="1.20.1050.90">
    <property type="entry name" value="RecF/RecN/SMC, N-terminal domain"/>
    <property type="match status" value="1"/>
</dbReference>
<reference evidence="16 17" key="1">
    <citation type="submission" date="2016-01" db="EMBL/GenBank/DDBJ databases">
        <title>Complete genome sequence of a soil Actinobacterium, Isoptericola dokdonensis DS-3.</title>
        <authorList>
            <person name="Kwon S.-K."/>
            <person name="Kim J.F."/>
        </authorList>
    </citation>
    <scope>NUCLEOTIDE SEQUENCE [LARGE SCALE GENOMIC DNA]</scope>
    <source>
        <strain evidence="16 17">DS-3</strain>
    </source>
</reference>
<dbReference type="GO" id="GO:0009432">
    <property type="term" value="P:SOS response"/>
    <property type="evidence" value="ECO:0007669"/>
    <property type="project" value="UniProtKB-UniRule"/>
</dbReference>
<evidence type="ECO:0000256" key="3">
    <source>
        <dbReference type="ARBA" id="ARBA00020170"/>
    </source>
</evidence>
<keyword evidence="4 13" id="KW-0963">Cytoplasm</keyword>
<evidence type="ECO:0000256" key="6">
    <source>
        <dbReference type="ARBA" id="ARBA00022741"/>
    </source>
</evidence>
<evidence type="ECO:0000256" key="4">
    <source>
        <dbReference type="ARBA" id="ARBA00022490"/>
    </source>
</evidence>
<dbReference type="Pfam" id="PF02463">
    <property type="entry name" value="SMC_N"/>
    <property type="match status" value="1"/>
</dbReference>
<dbReference type="RefSeq" id="WP_068203224.1">
    <property type="nucleotide sequence ID" value="NZ_CP014209.1"/>
</dbReference>
<evidence type="ECO:0000256" key="1">
    <source>
        <dbReference type="ARBA" id="ARBA00004496"/>
    </source>
</evidence>
<accession>A0A161I8I3</accession>
<dbReference type="PROSITE" id="PS00618">
    <property type="entry name" value="RECF_2"/>
    <property type="match status" value="1"/>
</dbReference>
<evidence type="ECO:0000256" key="10">
    <source>
        <dbReference type="ARBA" id="ARBA00023204"/>
    </source>
</evidence>
<organism evidence="16 17">
    <name type="scientific">Isoptericola dokdonensis DS-3</name>
    <dbReference type="NCBI Taxonomy" id="1300344"/>
    <lineage>
        <taxon>Bacteria</taxon>
        <taxon>Bacillati</taxon>
        <taxon>Actinomycetota</taxon>
        <taxon>Actinomycetes</taxon>
        <taxon>Micrococcales</taxon>
        <taxon>Promicromonosporaceae</taxon>
        <taxon>Isoptericola</taxon>
    </lineage>
</organism>
<proteinExistence type="inferred from homology"/>
<keyword evidence="10 13" id="KW-0234">DNA repair</keyword>
<evidence type="ECO:0000256" key="2">
    <source>
        <dbReference type="ARBA" id="ARBA00008016"/>
    </source>
</evidence>
<evidence type="ECO:0000256" key="12">
    <source>
        <dbReference type="ARBA" id="ARBA00025401"/>
    </source>
</evidence>
<evidence type="ECO:0000256" key="13">
    <source>
        <dbReference type="HAMAP-Rule" id="MF_00365"/>
    </source>
</evidence>
<dbReference type="GO" id="GO:0003697">
    <property type="term" value="F:single-stranded DNA binding"/>
    <property type="evidence" value="ECO:0007669"/>
    <property type="project" value="UniProtKB-UniRule"/>
</dbReference>
<dbReference type="OrthoDB" id="9803889at2"/>
<dbReference type="InterPro" id="IPR001238">
    <property type="entry name" value="DNA-binding_RecF"/>
</dbReference>
<dbReference type="GO" id="GO:0005737">
    <property type="term" value="C:cytoplasm"/>
    <property type="evidence" value="ECO:0007669"/>
    <property type="project" value="UniProtKB-SubCell"/>
</dbReference>
<dbReference type="GO" id="GO:0006260">
    <property type="term" value="P:DNA replication"/>
    <property type="evidence" value="ECO:0007669"/>
    <property type="project" value="UniProtKB-UniRule"/>
</dbReference>
<gene>
    <name evidence="13 16" type="primary">recF</name>
    <name evidence="16" type="ORF">I598_2504</name>
</gene>